<feature type="transmembrane region" description="Helical" evidence="1">
    <location>
        <begin position="21"/>
        <end position="47"/>
    </location>
</feature>
<evidence type="ECO:0000256" key="1">
    <source>
        <dbReference type="SAM" id="Phobius"/>
    </source>
</evidence>
<feature type="transmembrane region" description="Helical" evidence="1">
    <location>
        <begin position="59"/>
        <end position="85"/>
    </location>
</feature>
<sequence>MIKSPVKPDKLSPDKLSWVTINLYIYMALCILLLLGALAGGALTSVILGATGTTDEESLIGIILGVVFGIGGIIVGAIGTVLHFLAARGLQQGKRWGWVLSLILTIFNLITCLGSLIFALPAVLGLIGLFDRDVQDYTQG</sequence>
<evidence type="ECO:0000313" key="2">
    <source>
        <dbReference type="EMBL" id="GGJ25906.1"/>
    </source>
</evidence>
<keyword evidence="1" id="KW-0812">Transmembrane</keyword>
<name>A0ABQ2CVU8_9DEIO</name>
<keyword evidence="1" id="KW-0472">Membrane</keyword>
<keyword evidence="3" id="KW-1185">Reference proteome</keyword>
<evidence type="ECO:0008006" key="4">
    <source>
        <dbReference type="Google" id="ProtNLM"/>
    </source>
</evidence>
<keyword evidence="1" id="KW-1133">Transmembrane helix</keyword>
<reference evidence="3" key="1">
    <citation type="journal article" date="2019" name="Int. J. Syst. Evol. Microbiol.">
        <title>The Global Catalogue of Microorganisms (GCM) 10K type strain sequencing project: providing services to taxonomists for standard genome sequencing and annotation.</title>
        <authorList>
            <consortium name="The Broad Institute Genomics Platform"/>
            <consortium name="The Broad Institute Genome Sequencing Center for Infectious Disease"/>
            <person name="Wu L."/>
            <person name="Ma J."/>
        </authorList>
    </citation>
    <scope>NUCLEOTIDE SEQUENCE [LARGE SCALE GENOMIC DNA]</scope>
    <source>
        <strain evidence="3">JCM 14370</strain>
    </source>
</reference>
<gene>
    <name evidence="2" type="ORF">GCM10008938_10040</name>
</gene>
<evidence type="ECO:0000313" key="3">
    <source>
        <dbReference type="Proteomes" id="UP000632222"/>
    </source>
</evidence>
<dbReference type="EMBL" id="BMOD01000002">
    <property type="protein sequence ID" value="GGJ25906.1"/>
    <property type="molecule type" value="Genomic_DNA"/>
</dbReference>
<comment type="caution">
    <text evidence="2">The sequence shown here is derived from an EMBL/GenBank/DDBJ whole genome shotgun (WGS) entry which is preliminary data.</text>
</comment>
<proteinExistence type="predicted"/>
<feature type="transmembrane region" description="Helical" evidence="1">
    <location>
        <begin position="97"/>
        <end position="130"/>
    </location>
</feature>
<organism evidence="2 3">
    <name type="scientific">Deinococcus roseus</name>
    <dbReference type="NCBI Taxonomy" id="392414"/>
    <lineage>
        <taxon>Bacteria</taxon>
        <taxon>Thermotogati</taxon>
        <taxon>Deinococcota</taxon>
        <taxon>Deinococci</taxon>
        <taxon>Deinococcales</taxon>
        <taxon>Deinococcaceae</taxon>
        <taxon>Deinococcus</taxon>
    </lineage>
</organism>
<protein>
    <recommendedName>
        <fullName evidence="4">DUF4064 domain-containing protein</fullName>
    </recommendedName>
</protein>
<accession>A0ABQ2CVU8</accession>
<dbReference type="Proteomes" id="UP000632222">
    <property type="component" value="Unassembled WGS sequence"/>
</dbReference>
<dbReference type="RefSeq" id="WP_189000802.1">
    <property type="nucleotide sequence ID" value="NZ_BMOD01000002.1"/>
</dbReference>